<dbReference type="Gene3D" id="1.10.1040.50">
    <property type="match status" value="1"/>
</dbReference>
<dbReference type="Proteomes" id="UP000515733">
    <property type="component" value="Chromosome"/>
</dbReference>
<dbReference type="GO" id="GO:0004300">
    <property type="term" value="F:enoyl-CoA hydratase activity"/>
    <property type="evidence" value="ECO:0007669"/>
    <property type="project" value="UniProtKB-EC"/>
</dbReference>
<dbReference type="InterPro" id="IPR001753">
    <property type="entry name" value="Enoyl-CoA_hydra/iso"/>
</dbReference>
<dbReference type="PANTHER" id="PTHR43612:SF3">
    <property type="entry name" value="TRIFUNCTIONAL ENZYME SUBUNIT ALPHA, MITOCHONDRIAL"/>
    <property type="match status" value="1"/>
</dbReference>
<comment type="similarity">
    <text evidence="2">In the central section; belongs to the 3-hydroxyacyl-CoA dehydrogenase family.</text>
</comment>
<evidence type="ECO:0000256" key="10">
    <source>
        <dbReference type="ARBA" id="ARBA00023239"/>
    </source>
</evidence>
<dbReference type="PROSITE" id="PS00067">
    <property type="entry name" value="3HCDH"/>
    <property type="match status" value="1"/>
</dbReference>
<dbReference type="InterPro" id="IPR006176">
    <property type="entry name" value="3-OHacyl-CoA_DH_NAD-bd"/>
</dbReference>
<evidence type="ECO:0000256" key="12">
    <source>
        <dbReference type="ARBA" id="ARBA00049556"/>
    </source>
</evidence>
<keyword evidence="8" id="KW-0520">NAD</keyword>
<dbReference type="RefSeq" id="WP_145770410.1">
    <property type="nucleotide sequence ID" value="NZ_LR778301.1"/>
</dbReference>
<dbReference type="EMBL" id="LR778301">
    <property type="protein sequence ID" value="CAB1370954.1"/>
    <property type="molecule type" value="Genomic_DNA"/>
</dbReference>
<proteinExistence type="inferred from homology"/>
<dbReference type="CDD" id="cd06558">
    <property type="entry name" value="crotonase-like"/>
    <property type="match status" value="1"/>
</dbReference>
<keyword evidence="6" id="KW-0442">Lipid degradation</keyword>
<comment type="pathway">
    <text evidence="1">Lipid metabolism; fatty acid beta-oxidation.</text>
</comment>
<sequence>MRHLKLDTDAQGVALLTIDVADRPMNVLMPEVEAELAEAVARVRADAGIRGLIIVSGKANGFIAGADLKEFVEAYERKTTQAQGAERSRQFQRLFRSLETCGKPVAIAMNGLALGGGLELCLAGHYRVLSDNPKAVVGLPECGIGLLPGAGGTQRLPRLIGVENALPMMLSGRHVKPAEALKLGIVHELATPGEEVAVARRWIDSQPDPRQPWDKPGFRVEPASVFIAETRASTLRETHGNYPAPLAILGCVAEGVPLPIDDGLEVEARYFGQLLAGPVARNLIRTTFINRGLADKLARRPKGIDKAPAQKLAVLGAGTMGGGIAFAAAQAGIPVVLLDSSGDLAERAKAAISVRLAQDVAKGRLAQDKADALLARITPTADYALLADCDFAIEAVFEDAAIKAQVIARAEAALPATAVFASNTSALPIGGLARTSLRPGQFVGMHFFSPVERMVLVEIIAGQETRPETLARTFDLAGQLKKTPILVNDGPGFYSTRVVNAYINEGLDLLTEGVAPALIEDAARQAGMPVGPLALADEVGLDLGLKIARQVDTLEAGRSRAVATLDQMVRQGRRVGRKSGTGFYDYPEGGAKRLWPGLAALYPPAAEQPGVEEIKQRLLYAQALEAARCVEDGVVTHMPDGDLGSLLGWGFPSYTGGTLSLIDTLGIANFVEACERLAARHGVHFAPSAWLKEKAGRGENFYPPVV</sequence>
<protein>
    <recommendedName>
        <fullName evidence="4">enoyl-CoA hydratase</fullName>
        <ecNumber evidence="4">4.2.1.17</ecNumber>
    </recommendedName>
</protein>
<name>A0A6S6XY82_9PROT</name>
<keyword evidence="16" id="KW-1185">Reference proteome</keyword>
<dbReference type="InterPro" id="IPR050136">
    <property type="entry name" value="FA_oxidation_alpha_subunit"/>
</dbReference>
<evidence type="ECO:0000259" key="14">
    <source>
        <dbReference type="Pfam" id="PF02737"/>
    </source>
</evidence>
<dbReference type="OrthoDB" id="5287258at2"/>
<keyword evidence="10" id="KW-0456">Lyase</keyword>
<evidence type="ECO:0000256" key="2">
    <source>
        <dbReference type="ARBA" id="ARBA00007005"/>
    </source>
</evidence>
<dbReference type="KEGG" id="doe:DENOEST_3800"/>
<dbReference type="Pfam" id="PF00725">
    <property type="entry name" value="3HCDH"/>
    <property type="match status" value="1"/>
</dbReference>
<keyword evidence="7" id="KW-0560">Oxidoreductase</keyword>
<dbReference type="InterPro" id="IPR008927">
    <property type="entry name" value="6-PGluconate_DH-like_C_sf"/>
</dbReference>
<evidence type="ECO:0000259" key="13">
    <source>
        <dbReference type="Pfam" id="PF00725"/>
    </source>
</evidence>
<evidence type="ECO:0000256" key="1">
    <source>
        <dbReference type="ARBA" id="ARBA00005005"/>
    </source>
</evidence>
<dbReference type="InterPro" id="IPR006108">
    <property type="entry name" value="3HC_DH_C"/>
</dbReference>
<dbReference type="InterPro" id="IPR036291">
    <property type="entry name" value="NAD(P)-bd_dom_sf"/>
</dbReference>
<dbReference type="Pfam" id="PF00378">
    <property type="entry name" value="ECH_1"/>
    <property type="match status" value="1"/>
</dbReference>
<feature type="domain" description="3-hydroxyacyl-CoA dehydrogenase NAD binding" evidence="14">
    <location>
        <begin position="311"/>
        <end position="489"/>
    </location>
</feature>
<dbReference type="UniPathway" id="UPA00659"/>
<evidence type="ECO:0000256" key="8">
    <source>
        <dbReference type="ARBA" id="ARBA00023027"/>
    </source>
</evidence>
<evidence type="ECO:0000256" key="9">
    <source>
        <dbReference type="ARBA" id="ARBA00023098"/>
    </source>
</evidence>
<evidence type="ECO:0000313" key="16">
    <source>
        <dbReference type="Proteomes" id="UP000515733"/>
    </source>
</evidence>
<feature type="domain" description="3-hydroxyacyl-CoA dehydrogenase C-terminal" evidence="13">
    <location>
        <begin position="492"/>
        <end position="586"/>
    </location>
</feature>
<dbReference type="SUPFAM" id="SSF51735">
    <property type="entry name" value="NAD(P)-binding Rossmann-fold domains"/>
    <property type="match status" value="1"/>
</dbReference>
<dbReference type="GO" id="GO:0016509">
    <property type="term" value="F:long-chain (3S)-3-hydroxyacyl-CoA dehydrogenase (NAD+) activity"/>
    <property type="evidence" value="ECO:0007669"/>
    <property type="project" value="TreeGrafter"/>
</dbReference>
<accession>A0A6S6XY82</accession>
<dbReference type="GO" id="GO:0006635">
    <property type="term" value="P:fatty acid beta-oxidation"/>
    <property type="evidence" value="ECO:0007669"/>
    <property type="project" value="UniProtKB-UniPathway"/>
</dbReference>
<evidence type="ECO:0000256" key="3">
    <source>
        <dbReference type="ARBA" id="ARBA00008750"/>
    </source>
</evidence>
<evidence type="ECO:0000256" key="6">
    <source>
        <dbReference type="ARBA" id="ARBA00022963"/>
    </source>
</evidence>
<gene>
    <name evidence="15" type="ORF">DENOEST_3800</name>
</gene>
<comment type="similarity">
    <text evidence="3">In the N-terminal section; belongs to the enoyl-CoA hydratase/isomerase family.</text>
</comment>
<dbReference type="InterPro" id="IPR029045">
    <property type="entry name" value="ClpP/crotonase-like_dom_sf"/>
</dbReference>
<evidence type="ECO:0000313" key="15">
    <source>
        <dbReference type="EMBL" id="CAB1370954.1"/>
    </source>
</evidence>
<keyword evidence="11" id="KW-0511">Multifunctional enzyme</keyword>
<keyword evidence="5" id="KW-0276">Fatty acid metabolism</keyword>
<dbReference type="Pfam" id="PF02737">
    <property type="entry name" value="3HCDH_N"/>
    <property type="match status" value="1"/>
</dbReference>
<dbReference type="Gene3D" id="3.90.226.10">
    <property type="entry name" value="2-enoyl-CoA Hydratase, Chain A, domain 1"/>
    <property type="match status" value="1"/>
</dbReference>
<dbReference type="PANTHER" id="PTHR43612">
    <property type="entry name" value="TRIFUNCTIONAL ENZYME SUBUNIT ALPHA"/>
    <property type="match status" value="1"/>
</dbReference>
<evidence type="ECO:0000256" key="7">
    <source>
        <dbReference type="ARBA" id="ARBA00023002"/>
    </source>
</evidence>
<dbReference type="SUPFAM" id="SSF52096">
    <property type="entry name" value="ClpP/crotonase"/>
    <property type="match status" value="1"/>
</dbReference>
<comment type="catalytic activity">
    <reaction evidence="12">
        <text>a (3S)-3-hydroxyacyl-CoA + NAD(+) = a 3-oxoacyl-CoA + NADH + H(+)</text>
        <dbReference type="Rhea" id="RHEA:22432"/>
        <dbReference type="ChEBI" id="CHEBI:15378"/>
        <dbReference type="ChEBI" id="CHEBI:57318"/>
        <dbReference type="ChEBI" id="CHEBI:57540"/>
        <dbReference type="ChEBI" id="CHEBI:57945"/>
        <dbReference type="ChEBI" id="CHEBI:90726"/>
        <dbReference type="EC" id="1.1.1.35"/>
    </reaction>
</comment>
<dbReference type="EC" id="4.2.1.17" evidence="4"/>
<dbReference type="Gene3D" id="3.40.50.720">
    <property type="entry name" value="NAD(P)-binding Rossmann-like Domain"/>
    <property type="match status" value="1"/>
</dbReference>
<dbReference type="SUPFAM" id="SSF48179">
    <property type="entry name" value="6-phosphogluconate dehydrogenase C-terminal domain-like"/>
    <property type="match status" value="2"/>
</dbReference>
<evidence type="ECO:0000256" key="4">
    <source>
        <dbReference type="ARBA" id="ARBA00012076"/>
    </source>
</evidence>
<evidence type="ECO:0000256" key="11">
    <source>
        <dbReference type="ARBA" id="ARBA00023268"/>
    </source>
</evidence>
<dbReference type="AlphaFoldDB" id="A0A6S6XY82"/>
<organism evidence="15 16">
    <name type="scientific">Denitratisoma oestradiolicum</name>
    <dbReference type="NCBI Taxonomy" id="311182"/>
    <lineage>
        <taxon>Bacteria</taxon>
        <taxon>Pseudomonadati</taxon>
        <taxon>Pseudomonadota</taxon>
        <taxon>Betaproteobacteria</taxon>
        <taxon>Nitrosomonadales</taxon>
        <taxon>Sterolibacteriaceae</taxon>
        <taxon>Denitratisoma</taxon>
    </lineage>
</organism>
<dbReference type="FunFam" id="3.40.50.720:FF:000009">
    <property type="entry name" value="Fatty oxidation complex, alpha subunit"/>
    <property type="match status" value="1"/>
</dbReference>
<dbReference type="GO" id="GO:0070403">
    <property type="term" value="F:NAD+ binding"/>
    <property type="evidence" value="ECO:0007669"/>
    <property type="project" value="InterPro"/>
</dbReference>
<reference evidence="15 16" key="1">
    <citation type="submission" date="2020-03" db="EMBL/GenBank/DDBJ databases">
        <authorList>
            <consortium name="Genoscope - CEA"/>
            <person name="William W."/>
        </authorList>
    </citation>
    <scope>NUCLEOTIDE SEQUENCE [LARGE SCALE GENOMIC DNA]</scope>
    <source>
        <strain evidence="16">DSM 16959</strain>
    </source>
</reference>
<keyword evidence="9" id="KW-0443">Lipid metabolism</keyword>
<dbReference type="InterPro" id="IPR006180">
    <property type="entry name" value="3-OHacyl-CoA_DH_CS"/>
</dbReference>
<evidence type="ECO:0000256" key="5">
    <source>
        <dbReference type="ARBA" id="ARBA00022832"/>
    </source>
</evidence>